<dbReference type="GO" id="GO:0016757">
    <property type="term" value="F:glycosyltransferase activity"/>
    <property type="evidence" value="ECO:0007669"/>
    <property type="project" value="InterPro"/>
</dbReference>
<proteinExistence type="predicted"/>
<name>A0A2R4WQI4_9HYPH</name>
<dbReference type="Pfam" id="PF13439">
    <property type="entry name" value="Glyco_transf_4"/>
    <property type="match status" value="1"/>
</dbReference>
<dbReference type="Gene3D" id="3.40.50.2000">
    <property type="entry name" value="Glycogen Phosphorylase B"/>
    <property type="match status" value="2"/>
</dbReference>
<keyword evidence="1 4" id="KW-0808">Transferase</keyword>
<reference evidence="4 5" key="1">
    <citation type="submission" date="2018-04" db="EMBL/GenBank/DDBJ databases">
        <title>Methylobacterium sp. PR1016A genome.</title>
        <authorList>
            <person name="Park W."/>
        </authorList>
    </citation>
    <scope>NUCLEOTIDE SEQUENCE [LARGE SCALE GENOMIC DNA]</scope>
    <source>
        <strain evidence="4 5">PR1016A</strain>
    </source>
</reference>
<gene>
    <name evidence="4" type="ORF">DA075_25300</name>
</gene>
<feature type="domain" description="Glycosyl transferase family 1" evidence="2">
    <location>
        <begin position="183"/>
        <end position="326"/>
    </location>
</feature>
<dbReference type="PANTHER" id="PTHR46401:SF2">
    <property type="entry name" value="GLYCOSYLTRANSFERASE WBBK-RELATED"/>
    <property type="match status" value="1"/>
</dbReference>
<dbReference type="EMBL" id="CP028843">
    <property type="protein sequence ID" value="AWB23797.1"/>
    <property type="molecule type" value="Genomic_DNA"/>
</dbReference>
<evidence type="ECO:0000256" key="1">
    <source>
        <dbReference type="ARBA" id="ARBA00022679"/>
    </source>
</evidence>
<keyword evidence="5" id="KW-1185">Reference proteome</keyword>
<evidence type="ECO:0000259" key="2">
    <source>
        <dbReference type="Pfam" id="PF00534"/>
    </source>
</evidence>
<dbReference type="Proteomes" id="UP000244755">
    <property type="component" value="Chromosome 1"/>
</dbReference>
<dbReference type="InterPro" id="IPR001296">
    <property type="entry name" value="Glyco_trans_1"/>
</dbReference>
<accession>A0A2R4WQI4</accession>
<dbReference type="Pfam" id="PF00534">
    <property type="entry name" value="Glycos_transf_1"/>
    <property type="match status" value="1"/>
</dbReference>
<dbReference type="CDD" id="cd03809">
    <property type="entry name" value="GT4_MtfB-like"/>
    <property type="match status" value="1"/>
</dbReference>
<protein>
    <submittedName>
        <fullName evidence="4">Glycosyltransferase family 1 protein</fullName>
    </submittedName>
</protein>
<dbReference type="KEGG" id="mee:DA075_25300"/>
<evidence type="ECO:0000313" key="5">
    <source>
        <dbReference type="Proteomes" id="UP000244755"/>
    </source>
</evidence>
<dbReference type="InterPro" id="IPR028098">
    <property type="entry name" value="Glyco_trans_4-like_N"/>
</dbReference>
<dbReference type="RefSeq" id="WP_099955575.1">
    <property type="nucleotide sequence ID" value="NZ_CP028843.1"/>
</dbReference>
<dbReference type="SUPFAM" id="SSF53756">
    <property type="entry name" value="UDP-Glycosyltransferase/glycogen phosphorylase"/>
    <property type="match status" value="1"/>
</dbReference>
<feature type="domain" description="Glycosyltransferase subfamily 4-like N-terminal" evidence="3">
    <location>
        <begin position="49"/>
        <end position="174"/>
    </location>
</feature>
<evidence type="ECO:0000259" key="3">
    <source>
        <dbReference type="Pfam" id="PF13439"/>
    </source>
</evidence>
<evidence type="ECO:0000313" key="4">
    <source>
        <dbReference type="EMBL" id="AWB23797.1"/>
    </source>
</evidence>
<dbReference type="AlphaFoldDB" id="A0A2R4WQI4"/>
<sequence>MTKKSGQVVGIDAHVLTGKYQGSRTWLQGVLGELPPLTPENSYIIYSRDPAVAERVCSGPNVEHRRIPIDDPIRRLLLYWPLVARRDRLDVLLTQYIAPPFFARRQVVVVHDILFESHPQFFPPVMRWRNRLLVRASVRRAARVLTVSRFTRDELVRRYRVPSGHVLLAPNAVPPPVMAGPRPVDGPYVLFVGRIEPRKNLDLLLDSLELLDRPGLHLVVVGRPDFGAASTARRLADNPRVVHRLDIPAEELAALYCHAAVLVFPSQGEGFGLPVLEALRFGTPVVCSNTTALPEVAGAFARYFNPLAANAVDDLAQAIAATLDSPLALDPECLAEHLAVFTWRNAALAVAEAVSV</sequence>
<dbReference type="PANTHER" id="PTHR46401">
    <property type="entry name" value="GLYCOSYLTRANSFERASE WBBK-RELATED"/>
    <property type="match status" value="1"/>
</dbReference>
<organism evidence="4 5">
    <name type="scientific">Methylobacterium currus</name>
    <dbReference type="NCBI Taxonomy" id="2051553"/>
    <lineage>
        <taxon>Bacteria</taxon>
        <taxon>Pseudomonadati</taxon>
        <taxon>Pseudomonadota</taxon>
        <taxon>Alphaproteobacteria</taxon>
        <taxon>Hyphomicrobiales</taxon>
        <taxon>Methylobacteriaceae</taxon>
        <taxon>Methylobacterium</taxon>
    </lineage>
</organism>
<dbReference type="OrthoDB" id="9790710at2"/>